<dbReference type="Proteomes" id="UP001221597">
    <property type="component" value="Chromosome"/>
</dbReference>
<dbReference type="EMBL" id="CP121671">
    <property type="protein sequence ID" value="WFT73845.1"/>
    <property type="molecule type" value="Genomic_DNA"/>
</dbReference>
<keyword evidence="3" id="KW-1185">Reference proteome</keyword>
<reference evidence="2 3" key="1">
    <citation type="submission" date="2023-04" db="EMBL/GenBank/DDBJ databases">
        <title>Genome sequence of Halobacillus naozhouensis KACC 21980.</title>
        <authorList>
            <person name="Kim S."/>
            <person name="Heo J."/>
            <person name="Kwon S.-W."/>
        </authorList>
    </citation>
    <scope>NUCLEOTIDE SEQUENCE [LARGE SCALE GENOMIC DNA]</scope>
    <source>
        <strain evidence="2 3">KCTC 13234</strain>
    </source>
</reference>
<dbReference type="InterPro" id="IPR002731">
    <property type="entry name" value="ATPase_BadF"/>
</dbReference>
<evidence type="ECO:0000259" key="1">
    <source>
        <dbReference type="Pfam" id="PF01869"/>
    </source>
</evidence>
<sequence length="336" mass="37317">MKLNFNKILYYMKYYTVGGVFHEKKSPNNCNETKAASTLQRDTSVIIGIDAGGTATKGALISDEEEVLFTFDSGYGNPLIDEQKAFKHIEVVMEACREASKQPIQHIVIGMAGYQTLKKRLTLPRTWRNNPIIDVISDAELAYEAGLPDQEGILTISGTGTIHAGKKNQRLFIRGGWGHLLGDEGGGYDLGRSAVQRVLYTLEMDLNRTPFCEKMMAYMDARDVNEVKGWFYAQSKSGVAAIAEYIDQLAIKGDQEAWLLLQEGACRLAGQVEQLYDRMELDGEAVLVVAGNVLLSSERFFSAFTKKITCPFREVKRLARPAYMGACSLAGKKGRR</sequence>
<gene>
    <name evidence="2" type="ORF">P9989_15925</name>
</gene>
<evidence type="ECO:0000313" key="3">
    <source>
        <dbReference type="Proteomes" id="UP001221597"/>
    </source>
</evidence>
<name>A0ABY8IUQ9_9BACI</name>
<evidence type="ECO:0000313" key="2">
    <source>
        <dbReference type="EMBL" id="WFT73845.1"/>
    </source>
</evidence>
<dbReference type="InterPro" id="IPR052519">
    <property type="entry name" value="Euk-type_GlcNAc_Kinase"/>
</dbReference>
<dbReference type="InterPro" id="IPR043129">
    <property type="entry name" value="ATPase_NBD"/>
</dbReference>
<accession>A0ABY8IUQ9</accession>
<protein>
    <submittedName>
        <fullName evidence="2">BadF/BadG/BcrA/BcrD ATPase family protein</fullName>
    </submittedName>
</protein>
<dbReference type="SUPFAM" id="SSF53067">
    <property type="entry name" value="Actin-like ATPase domain"/>
    <property type="match status" value="2"/>
</dbReference>
<dbReference type="PANTHER" id="PTHR43190">
    <property type="entry name" value="N-ACETYL-D-GLUCOSAMINE KINASE"/>
    <property type="match status" value="1"/>
</dbReference>
<dbReference type="Pfam" id="PF01869">
    <property type="entry name" value="BcrAD_BadFG"/>
    <property type="match status" value="1"/>
</dbReference>
<dbReference type="RefSeq" id="WP_283075852.1">
    <property type="nucleotide sequence ID" value="NZ_CP121671.1"/>
</dbReference>
<proteinExistence type="predicted"/>
<feature type="domain" description="ATPase BadF/BadG/BcrA/BcrD type" evidence="1">
    <location>
        <begin position="47"/>
        <end position="319"/>
    </location>
</feature>
<dbReference type="Gene3D" id="3.30.420.40">
    <property type="match status" value="2"/>
</dbReference>
<dbReference type="PANTHER" id="PTHR43190:SF3">
    <property type="entry name" value="N-ACETYL-D-GLUCOSAMINE KINASE"/>
    <property type="match status" value="1"/>
</dbReference>
<organism evidence="2 3">
    <name type="scientific">Halobacillus naozhouensis</name>
    <dbReference type="NCBI Taxonomy" id="554880"/>
    <lineage>
        <taxon>Bacteria</taxon>
        <taxon>Bacillati</taxon>
        <taxon>Bacillota</taxon>
        <taxon>Bacilli</taxon>
        <taxon>Bacillales</taxon>
        <taxon>Bacillaceae</taxon>
        <taxon>Halobacillus</taxon>
    </lineage>
</organism>
<dbReference type="CDD" id="cd24007">
    <property type="entry name" value="ASKHA_NBD_eukNAGK-like"/>
    <property type="match status" value="1"/>
</dbReference>